<keyword evidence="4" id="KW-1185">Reference proteome</keyword>
<evidence type="ECO:0000313" key="4">
    <source>
        <dbReference type="Proteomes" id="UP001367508"/>
    </source>
</evidence>
<feature type="transmembrane region" description="Helical" evidence="1">
    <location>
        <begin position="29"/>
        <end position="48"/>
    </location>
</feature>
<name>A0AAN9Q5Z5_CANGL</name>
<evidence type="ECO:0000256" key="1">
    <source>
        <dbReference type="SAM" id="Phobius"/>
    </source>
</evidence>
<gene>
    <name evidence="2" type="ORF">VNO77_26028</name>
    <name evidence="3" type="ORF">VNO77_26029</name>
</gene>
<protein>
    <submittedName>
        <fullName evidence="2">Uncharacterized protein</fullName>
    </submittedName>
</protein>
<reference evidence="2 4" key="1">
    <citation type="submission" date="2024-01" db="EMBL/GenBank/DDBJ databases">
        <title>The genomes of 5 underutilized Papilionoideae crops provide insights into root nodulation and disease resistanc.</title>
        <authorList>
            <person name="Jiang F."/>
        </authorList>
    </citation>
    <scope>NUCLEOTIDE SEQUENCE [LARGE SCALE GENOMIC DNA]</scope>
    <source>
        <strain evidence="2">LVBAO_FW01</strain>
        <tissue evidence="2">Leaves</tissue>
    </source>
</reference>
<organism evidence="2 4">
    <name type="scientific">Canavalia gladiata</name>
    <name type="common">Sword bean</name>
    <name type="synonym">Dolichos gladiatus</name>
    <dbReference type="NCBI Taxonomy" id="3824"/>
    <lineage>
        <taxon>Eukaryota</taxon>
        <taxon>Viridiplantae</taxon>
        <taxon>Streptophyta</taxon>
        <taxon>Embryophyta</taxon>
        <taxon>Tracheophyta</taxon>
        <taxon>Spermatophyta</taxon>
        <taxon>Magnoliopsida</taxon>
        <taxon>eudicotyledons</taxon>
        <taxon>Gunneridae</taxon>
        <taxon>Pentapetalae</taxon>
        <taxon>rosids</taxon>
        <taxon>fabids</taxon>
        <taxon>Fabales</taxon>
        <taxon>Fabaceae</taxon>
        <taxon>Papilionoideae</taxon>
        <taxon>50 kb inversion clade</taxon>
        <taxon>NPAAA clade</taxon>
        <taxon>indigoferoid/millettioid clade</taxon>
        <taxon>Phaseoleae</taxon>
        <taxon>Canavalia</taxon>
    </lineage>
</organism>
<dbReference type="AlphaFoldDB" id="A0AAN9Q5Z5"/>
<evidence type="ECO:0000313" key="3">
    <source>
        <dbReference type="EMBL" id="KAK7322640.1"/>
    </source>
</evidence>
<dbReference type="Proteomes" id="UP001367508">
    <property type="component" value="Unassembled WGS sequence"/>
</dbReference>
<dbReference type="EMBL" id="JAYMYQ010000006">
    <property type="protein sequence ID" value="KAK7322640.1"/>
    <property type="molecule type" value="Genomic_DNA"/>
</dbReference>
<keyword evidence="1" id="KW-0472">Membrane</keyword>
<dbReference type="EMBL" id="JAYMYQ010000006">
    <property type="protein sequence ID" value="KAK7322639.1"/>
    <property type="molecule type" value="Genomic_DNA"/>
</dbReference>
<evidence type="ECO:0000313" key="2">
    <source>
        <dbReference type="EMBL" id="KAK7322639.1"/>
    </source>
</evidence>
<proteinExistence type="predicted"/>
<sequence length="201" mass="23101">MTGSVPGYKVVATWKFFLFLESFSARWKAAIWCWLLFSGLCILTINSVTAASRLAYHESGYGIYNFLKSPPFSIGRMSRICNIPWPKTLVFKFTVYVPRTWESIHQSIDADLLLADWLLTCWRYWAGVIGCRFQVLLNTNSKGNLKPQPNLKVFLELVRKKRQAFRYLLQTKGQTLALKASSQLFHGPPIQRQQLSLSENS</sequence>
<keyword evidence="1" id="KW-0812">Transmembrane</keyword>
<comment type="caution">
    <text evidence="2">The sequence shown here is derived from an EMBL/GenBank/DDBJ whole genome shotgun (WGS) entry which is preliminary data.</text>
</comment>
<accession>A0AAN9Q5Z5</accession>
<keyword evidence="1" id="KW-1133">Transmembrane helix</keyword>